<keyword evidence="7 11" id="KW-0665">Pyrimidine biosynthesis</keyword>
<dbReference type="InterPro" id="IPR023455">
    <property type="entry name" value="Dihydroorotate_DHASE_ETsu"/>
</dbReference>
<evidence type="ECO:0000313" key="16">
    <source>
        <dbReference type="Proteomes" id="UP000306912"/>
    </source>
</evidence>
<evidence type="ECO:0000256" key="13">
    <source>
        <dbReference type="PIRSR" id="PIRSR006816-2"/>
    </source>
</evidence>
<keyword evidence="3 11" id="KW-0285">Flavoprotein</keyword>
<dbReference type="GO" id="GO:0051537">
    <property type="term" value="F:2 iron, 2 sulfur cluster binding"/>
    <property type="evidence" value="ECO:0007669"/>
    <property type="project" value="UniProtKB-KW"/>
</dbReference>
<comment type="subunit">
    <text evidence="11">Heterotetramer of 2 PyrK and 2 PyrD type B subunits.</text>
</comment>
<comment type="caution">
    <text evidence="15">The sequence shown here is derived from an EMBL/GenBank/DDBJ whole genome shotgun (WGS) entry which is preliminary data.</text>
</comment>
<dbReference type="Gene3D" id="2.10.240.10">
    <property type="entry name" value="Dihydroorotate dehydrogenase, electron transfer subunit"/>
    <property type="match status" value="1"/>
</dbReference>
<dbReference type="Pfam" id="PF10418">
    <property type="entry name" value="DHODB_Fe-S_bind"/>
    <property type="match status" value="1"/>
</dbReference>
<protein>
    <recommendedName>
        <fullName evidence="11">Dihydroorotate dehydrogenase B (NAD(+)), electron transfer subunit</fullName>
    </recommendedName>
    <alternativeName>
        <fullName evidence="11">Dihydroorotate oxidase B, electron transfer subunit</fullName>
    </alternativeName>
</protein>
<name>A0A5R8QBS5_9FIRM</name>
<comment type="cofactor">
    <cofactor evidence="11 12">
        <name>FAD</name>
        <dbReference type="ChEBI" id="CHEBI:57692"/>
    </cofactor>
    <text evidence="11 12">Binds 1 FAD per subunit.</text>
</comment>
<evidence type="ECO:0000256" key="11">
    <source>
        <dbReference type="HAMAP-Rule" id="MF_01211"/>
    </source>
</evidence>
<keyword evidence="5 11" id="KW-0479">Metal-binding</keyword>
<gene>
    <name evidence="11" type="primary">pyrK</name>
    <name evidence="15" type="ORF">FEZ08_06655</name>
</gene>
<dbReference type="SUPFAM" id="SSF63380">
    <property type="entry name" value="Riboflavin synthase domain-like"/>
    <property type="match status" value="1"/>
</dbReference>
<keyword evidence="8 11" id="KW-0249">Electron transport</keyword>
<feature type="binding site" evidence="11 12">
    <location>
        <begin position="44"/>
        <end position="47"/>
    </location>
    <ligand>
        <name>FAD</name>
        <dbReference type="ChEBI" id="CHEBI:57692"/>
    </ligand>
</feature>
<comment type="cofactor">
    <cofactor evidence="13">
        <name>[2Fe-2S] cluster</name>
        <dbReference type="ChEBI" id="CHEBI:190135"/>
    </cofactor>
    <text evidence="13">Binds 1 [2Fe-2S] cluster per subunit.</text>
</comment>
<dbReference type="InterPro" id="IPR017938">
    <property type="entry name" value="Riboflavin_synthase-like_b-brl"/>
</dbReference>
<evidence type="ECO:0000256" key="7">
    <source>
        <dbReference type="ARBA" id="ARBA00022975"/>
    </source>
</evidence>
<dbReference type="InterPro" id="IPR001433">
    <property type="entry name" value="OxRdtase_FAD/NAD-bd"/>
</dbReference>
<dbReference type="AlphaFoldDB" id="A0A5R8QBS5"/>
<dbReference type="OrthoDB" id="9789468at2"/>
<dbReference type="EMBL" id="VBWP01000005">
    <property type="protein sequence ID" value="TLG73962.1"/>
    <property type="molecule type" value="Genomic_DNA"/>
</dbReference>
<dbReference type="Gene3D" id="2.40.30.10">
    <property type="entry name" value="Translation factors"/>
    <property type="match status" value="1"/>
</dbReference>
<feature type="binding site" evidence="11 13">
    <location>
        <position position="212"/>
    </location>
    <ligand>
        <name>[2Fe-2S] cluster</name>
        <dbReference type="ChEBI" id="CHEBI:190135"/>
    </ligand>
</feature>
<accession>A0A5R8QBS5</accession>
<keyword evidence="6 11" id="KW-0274">FAD</keyword>
<dbReference type="GO" id="GO:0050660">
    <property type="term" value="F:flavin adenine dinucleotide binding"/>
    <property type="evidence" value="ECO:0007669"/>
    <property type="project" value="InterPro"/>
</dbReference>
<dbReference type="InterPro" id="IPR037117">
    <property type="entry name" value="Dihydroorotate_DH_ele_sf"/>
</dbReference>
<feature type="binding site" evidence="11 12">
    <location>
        <begin position="68"/>
        <end position="69"/>
    </location>
    <ligand>
        <name>FAD</name>
        <dbReference type="ChEBI" id="CHEBI:57692"/>
    </ligand>
</feature>
<dbReference type="GO" id="GO:0046872">
    <property type="term" value="F:metal ion binding"/>
    <property type="evidence" value="ECO:0007669"/>
    <property type="project" value="UniProtKB-KW"/>
</dbReference>
<dbReference type="HAMAP" id="MF_01211">
    <property type="entry name" value="DHODB_Fe_S_bind"/>
    <property type="match status" value="1"/>
</dbReference>
<feature type="binding site" evidence="11 13">
    <location>
        <position position="234"/>
    </location>
    <ligand>
        <name>[2Fe-2S] cluster</name>
        <dbReference type="ChEBI" id="CHEBI:190135"/>
    </ligand>
</feature>
<dbReference type="InterPro" id="IPR017927">
    <property type="entry name" value="FAD-bd_FR_type"/>
</dbReference>
<evidence type="ECO:0000256" key="5">
    <source>
        <dbReference type="ARBA" id="ARBA00022723"/>
    </source>
</evidence>
<dbReference type="InterPro" id="IPR039261">
    <property type="entry name" value="FNR_nucleotide-bd"/>
</dbReference>
<evidence type="ECO:0000259" key="14">
    <source>
        <dbReference type="PROSITE" id="PS51384"/>
    </source>
</evidence>
<sequence length="248" mass="26370">MRLVSQKQLAKDVYLCVLEGDLVQQITAPGQFIQLQVPDHYLRRPISICDYDQAANQLTIIYKVFGTGTAAFAELEAGQMVSCLGPLGNGFDVAAAAAAEQIVLVGGGVGVPPLYGLAKALLAQYPQKKITAVLGFNQADDVFYAPEFAELLPTTVMTIDGSLGEEGTVIAALQPMTVDYIYSCGPTGMLRAIETAFPEVKGQVSLEERMACGFGACMACVCKTDNDKGYARVCLDGPVFAMGSVVYE</sequence>
<keyword evidence="2 11" id="KW-0813">Transport</keyword>
<evidence type="ECO:0000256" key="12">
    <source>
        <dbReference type="PIRSR" id="PIRSR006816-1"/>
    </source>
</evidence>
<evidence type="ECO:0000256" key="4">
    <source>
        <dbReference type="ARBA" id="ARBA00022714"/>
    </source>
</evidence>
<dbReference type="Proteomes" id="UP000306912">
    <property type="component" value="Unassembled WGS sequence"/>
</dbReference>
<dbReference type="InterPro" id="IPR012165">
    <property type="entry name" value="Cyt_c3_hydrogenase_gsu"/>
</dbReference>
<dbReference type="PROSITE" id="PS51384">
    <property type="entry name" value="FAD_FR"/>
    <property type="match status" value="1"/>
</dbReference>
<dbReference type="GO" id="GO:0016491">
    <property type="term" value="F:oxidoreductase activity"/>
    <property type="evidence" value="ECO:0007669"/>
    <property type="project" value="InterPro"/>
</dbReference>
<proteinExistence type="inferred from homology"/>
<dbReference type="PRINTS" id="PR00409">
    <property type="entry name" value="PHDIOXRDTASE"/>
</dbReference>
<organism evidence="15 16">
    <name type="scientific">Culicoidibacter larvae</name>
    <dbReference type="NCBI Taxonomy" id="2579976"/>
    <lineage>
        <taxon>Bacteria</taxon>
        <taxon>Bacillati</taxon>
        <taxon>Bacillota</taxon>
        <taxon>Culicoidibacteria</taxon>
        <taxon>Culicoidibacterales</taxon>
        <taxon>Culicoidibacteraceae</taxon>
        <taxon>Culicoidibacter</taxon>
    </lineage>
</organism>
<reference evidence="15 16" key="1">
    <citation type="submission" date="2019-05" db="EMBL/GenBank/DDBJ databases">
        <title>Culicoidintestinum kansasii gen. nov., sp. nov. from the gastrointestinal tract of the biting midge, Culicoides sonorensis.</title>
        <authorList>
            <person name="Neupane S."/>
            <person name="Ghosh A."/>
            <person name="Gunther S."/>
            <person name="Martin K."/>
            <person name="Zurek L."/>
        </authorList>
    </citation>
    <scope>NUCLEOTIDE SEQUENCE [LARGE SCALE GENOMIC DNA]</scope>
    <source>
        <strain evidence="15 16">CS-1</strain>
    </source>
</reference>
<evidence type="ECO:0000313" key="15">
    <source>
        <dbReference type="EMBL" id="TLG73962.1"/>
    </source>
</evidence>
<evidence type="ECO:0000256" key="8">
    <source>
        <dbReference type="ARBA" id="ARBA00022982"/>
    </source>
</evidence>
<keyword evidence="16" id="KW-1185">Reference proteome</keyword>
<evidence type="ECO:0000256" key="1">
    <source>
        <dbReference type="ARBA" id="ARBA00006422"/>
    </source>
</evidence>
<dbReference type="PANTHER" id="PTHR43513:SF3">
    <property type="entry name" value="DIHYDROOROTATE DEHYDROGENASE B (NAD(+)), ELECTRON TRANSFER SUBUNIT-RELATED"/>
    <property type="match status" value="1"/>
</dbReference>
<evidence type="ECO:0000256" key="10">
    <source>
        <dbReference type="ARBA" id="ARBA00023014"/>
    </source>
</evidence>
<comment type="cofactor">
    <cofactor evidence="11">
        <name>[2Fe-2S] cluster</name>
        <dbReference type="ChEBI" id="CHEBI:190135"/>
    </cofactor>
    <text evidence="11">Binds 1 [2Fe-2S] cluster per subunit.</text>
</comment>
<feature type="domain" description="FAD-binding FR-type" evidence="14">
    <location>
        <begin position="1"/>
        <end position="93"/>
    </location>
</feature>
<evidence type="ECO:0000256" key="2">
    <source>
        <dbReference type="ARBA" id="ARBA00022448"/>
    </source>
</evidence>
<dbReference type="InterPro" id="IPR019480">
    <property type="entry name" value="Dihydroorotate_DH_Fe-S-bd"/>
</dbReference>
<dbReference type="PIRSF" id="PIRSF006816">
    <property type="entry name" value="Cyc3_hyd_g"/>
    <property type="match status" value="1"/>
</dbReference>
<dbReference type="CDD" id="cd06218">
    <property type="entry name" value="DHOD_e_trans"/>
    <property type="match status" value="1"/>
</dbReference>
<dbReference type="InterPro" id="IPR050353">
    <property type="entry name" value="PyrK_electron_transfer"/>
</dbReference>
<dbReference type="Gene3D" id="3.40.50.80">
    <property type="entry name" value="Nucleotide-binding domain of ferredoxin-NADP reductase (FNR) module"/>
    <property type="match status" value="1"/>
</dbReference>
<feature type="binding site" evidence="11 13">
    <location>
        <position position="217"/>
    </location>
    <ligand>
        <name>[2Fe-2S] cluster</name>
        <dbReference type="ChEBI" id="CHEBI:190135"/>
    </ligand>
</feature>
<keyword evidence="9 11" id="KW-0408">Iron</keyword>
<dbReference type="SUPFAM" id="SSF52343">
    <property type="entry name" value="Ferredoxin reductase-like, C-terminal NADP-linked domain"/>
    <property type="match status" value="1"/>
</dbReference>
<keyword evidence="10 11" id="KW-0411">Iron-sulfur</keyword>
<dbReference type="PANTHER" id="PTHR43513">
    <property type="entry name" value="DIHYDROOROTATE DEHYDROGENASE B (NAD(+)), ELECTRON TRANSFER SUBUNIT"/>
    <property type="match status" value="1"/>
</dbReference>
<evidence type="ECO:0000256" key="9">
    <source>
        <dbReference type="ARBA" id="ARBA00023004"/>
    </source>
</evidence>
<feature type="binding site" evidence="11 13">
    <location>
        <position position="220"/>
    </location>
    <ligand>
        <name>[2Fe-2S] cluster</name>
        <dbReference type="ChEBI" id="CHEBI:190135"/>
    </ligand>
</feature>
<evidence type="ECO:0000256" key="3">
    <source>
        <dbReference type="ARBA" id="ARBA00022630"/>
    </source>
</evidence>
<dbReference type="UniPathway" id="UPA00070">
    <property type="reaction ID" value="UER00945"/>
</dbReference>
<comment type="function">
    <text evidence="11">Responsible for channeling the electrons from the oxidation of dihydroorotate from the FMN redox center in the PyrD type B subunit to the ultimate electron acceptor NAD(+).</text>
</comment>
<dbReference type="Pfam" id="PF00175">
    <property type="entry name" value="NAD_binding_1"/>
    <property type="match status" value="1"/>
</dbReference>
<comment type="pathway">
    <text evidence="11">Pyrimidine metabolism; UMP biosynthesis via de novo pathway; orotate from (S)-dihydroorotate (NAD(+) route): step 1/1.</text>
</comment>
<dbReference type="FunCoup" id="A0A5R8QBS5">
    <property type="interactions" value="214"/>
</dbReference>
<comment type="caution">
    <text evidence="11">Lacks conserved residue(s) required for the propagation of feature annotation.</text>
</comment>
<dbReference type="GO" id="GO:0009055">
    <property type="term" value="F:electron transfer activity"/>
    <property type="evidence" value="ECO:0007669"/>
    <property type="project" value="UniProtKB-UniRule"/>
</dbReference>
<dbReference type="InParanoid" id="A0A5R8QBS5"/>
<evidence type="ECO:0000256" key="6">
    <source>
        <dbReference type="ARBA" id="ARBA00022827"/>
    </source>
</evidence>
<keyword evidence="4 11" id="KW-0001">2Fe-2S</keyword>
<comment type="similarity">
    <text evidence="1 11">Belongs to the PyrK family.</text>
</comment>
<dbReference type="GO" id="GO:0044205">
    <property type="term" value="P:'de novo' UMP biosynthetic process"/>
    <property type="evidence" value="ECO:0007669"/>
    <property type="project" value="UniProtKB-UniRule"/>
</dbReference>